<comment type="caution">
    <text evidence="5">The sequence shown here is derived from an EMBL/GenBank/DDBJ whole genome shotgun (WGS) entry which is preliminary data.</text>
</comment>
<organism evidence="5 6">
    <name type="scientific">Sunxiuqinia dokdonensis</name>
    <dbReference type="NCBI Taxonomy" id="1409788"/>
    <lineage>
        <taxon>Bacteria</taxon>
        <taxon>Pseudomonadati</taxon>
        <taxon>Bacteroidota</taxon>
        <taxon>Bacteroidia</taxon>
        <taxon>Marinilabiliales</taxon>
        <taxon>Prolixibacteraceae</taxon>
        <taxon>Sunxiuqinia</taxon>
    </lineage>
</organism>
<keyword evidence="2" id="KW-0326">Glycosidase</keyword>
<dbReference type="PATRIC" id="fig|1409788.3.peg.4512"/>
<gene>
    <name evidence="5" type="ORF">NC99_44180</name>
</gene>
<dbReference type="InterPro" id="IPR039329">
    <property type="entry name" value="SIAE"/>
</dbReference>
<dbReference type="Proteomes" id="UP000036958">
    <property type="component" value="Unassembled WGS sequence"/>
</dbReference>
<evidence type="ECO:0000313" key="6">
    <source>
        <dbReference type="Proteomes" id="UP000036958"/>
    </source>
</evidence>
<protein>
    <submittedName>
        <fullName evidence="5">Sialate O-acetylesterase</fullName>
        <ecNumber evidence="5">3.1.1.53</ecNumber>
    </submittedName>
</protein>
<dbReference type="AlphaFoldDB" id="A0A0L8V2P9"/>
<feature type="domain" description="Sialate O-acetylesterase" evidence="3">
    <location>
        <begin position="410"/>
        <end position="530"/>
    </location>
</feature>
<dbReference type="Pfam" id="PF03629">
    <property type="entry name" value="SASA"/>
    <property type="match status" value="1"/>
</dbReference>
<proteinExistence type="predicted"/>
<sequence>MRNRILLLTVAFFVALSVQAEVKLARIFSSNMVLQQGLENPLWGWAAKGERITVSFAGQTLKTKADKNGQWKVNLPKMEYGGPHSLTVKGTNEITLDNILIGEVWVCSGQSNMEWVVANSNNSATEISEANYPNIRMFTVPKKVSQHPLNDLEGGEWEICSPETVPHFSAVGYFFARHLLNELDVPVGMIHTSWGGTVAETWISPENIEKDPDLAAALSELKQLDLENYKQQKEDEIAQLFGGELPKKDEGLVNGQAIYAASDLNDASWQSIQTPALWESEGYPEVDGTAWYRTSFTLSAEQAQNQAVLHLAKIDDNDQTWVNGKLVGETNAYNEDRVYPLENGILKAGENVLAVRVVDNAGGGGIYGDESQLFLKLGNEQIALAGDWKFKLTDVSVGSMAIGPNSYPTLLYNGMIKPLLPYGIKGAIWYQGESNAGRAYQYRRVFQTLIKDWRQQWNLGDFPFFWVQLANFMQPKDQPEESSWAELREAQTMALELPNTGQALAIDIGEANDIHPRNKQDVGKRLALNALKVTYGKEIVHSGPMYESMEVDGNKIRIHFSETGSGLMVKDKYGYLNAFTIAGADKKFHWAKGEIVDDNTVVVYSEEVDKPVAVRFGWADNPDDLNLFNKEGLPATPFRTDDWKGVTADAK</sequence>
<dbReference type="InterPro" id="IPR005181">
    <property type="entry name" value="SASA"/>
</dbReference>
<dbReference type="InterPro" id="IPR036514">
    <property type="entry name" value="SGNH_hydro_sf"/>
</dbReference>
<reference evidence="6" key="1">
    <citation type="submission" date="2015-07" db="EMBL/GenBank/DDBJ databases">
        <title>Genome sequencing of Sunxiuqinia dokdonensis strain SK.</title>
        <authorList>
            <person name="Ahn S."/>
            <person name="Kim B.-C."/>
        </authorList>
    </citation>
    <scope>NUCLEOTIDE SEQUENCE [LARGE SCALE GENOMIC DNA]</scope>
    <source>
        <strain evidence="6">SK</strain>
    </source>
</reference>
<evidence type="ECO:0000256" key="2">
    <source>
        <dbReference type="ARBA" id="ARBA00023295"/>
    </source>
</evidence>
<dbReference type="Pfam" id="PF13364">
    <property type="entry name" value="BetaGal_ABD2"/>
    <property type="match status" value="1"/>
</dbReference>
<dbReference type="RefSeq" id="WP_053188386.1">
    <property type="nucleotide sequence ID" value="NZ_LGIA01000212.1"/>
</dbReference>
<dbReference type="OrthoDB" id="9816001at2"/>
<dbReference type="GO" id="GO:0005975">
    <property type="term" value="P:carbohydrate metabolic process"/>
    <property type="evidence" value="ECO:0007669"/>
    <property type="project" value="InterPro"/>
</dbReference>
<dbReference type="InterPro" id="IPR025300">
    <property type="entry name" value="BetaGal_jelly_roll_dom"/>
</dbReference>
<dbReference type="Gene3D" id="2.60.120.260">
    <property type="entry name" value="Galactose-binding domain-like"/>
    <property type="match status" value="1"/>
</dbReference>
<evidence type="ECO:0000259" key="4">
    <source>
        <dbReference type="Pfam" id="PF13364"/>
    </source>
</evidence>
<dbReference type="GO" id="GO:0001681">
    <property type="term" value="F:sialate O-acetylesterase activity"/>
    <property type="evidence" value="ECO:0007669"/>
    <property type="project" value="UniProtKB-EC"/>
</dbReference>
<feature type="domain" description="Beta-galactosidase jelly roll" evidence="4">
    <location>
        <begin position="282"/>
        <end position="357"/>
    </location>
</feature>
<keyword evidence="6" id="KW-1185">Reference proteome</keyword>
<accession>A0A0L8V2P9</accession>
<dbReference type="SUPFAM" id="SSF49785">
    <property type="entry name" value="Galactose-binding domain-like"/>
    <property type="match status" value="1"/>
</dbReference>
<dbReference type="EMBL" id="LGIA01000212">
    <property type="protein sequence ID" value="KOH42775.1"/>
    <property type="molecule type" value="Genomic_DNA"/>
</dbReference>
<evidence type="ECO:0000259" key="3">
    <source>
        <dbReference type="Pfam" id="PF03629"/>
    </source>
</evidence>
<dbReference type="EC" id="3.1.1.53" evidence="5"/>
<dbReference type="SUPFAM" id="SSF52266">
    <property type="entry name" value="SGNH hydrolase"/>
    <property type="match status" value="1"/>
</dbReference>
<dbReference type="PANTHER" id="PTHR22901:SF0">
    <property type="entry name" value="SIALATE O-ACETYLESTERASE"/>
    <property type="match status" value="1"/>
</dbReference>
<keyword evidence="1 5" id="KW-0378">Hydrolase</keyword>
<name>A0A0L8V2P9_9BACT</name>
<dbReference type="GO" id="GO:0004553">
    <property type="term" value="F:hydrolase activity, hydrolyzing O-glycosyl compounds"/>
    <property type="evidence" value="ECO:0007669"/>
    <property type="project" value="InterPro"/>
</dbReference>
<dbReference type="Gene3D" id="3.40.50.1110">
    <property type="entry name" value="SGNH hydrolase"/>
    <property type="match status" value="1"/>
</dbReference>
<dbReference type="InterPro" id="IPR008979">
    <property type="entry name" value="Galactose-bd-like_sf"/>
</dbReference>
<dbReference type="PANTHER" id="PTHR22901">
    <property type="entry name" value="SIALATE O-ACETYLESTERASE"/>
    <property type="match status" value="1"/>
</dbReference>
<dbReference type="STRING" id="1409788.NC99_44180"/>
<evidence type="ECO:0000313" key="5">
    <source>
        <dbReference type="EMBL" id="KOH42775.1"/>
    </source>
</evidence>
<evidence type="ECO:0000256" key="1">
    <source>
        <dbReference type="ARBA" id="ARBA00022801"/>
    </source>
</evidence>